<evidence type="ECO:0000313" key="2">
    <source>
        <dbReference type="EMBL" id="KAF6040209.1"/>
    </source>
</evidence>
<protein>
    <submittedName>
        <fullName evidence="2">Uncharacterized protein</fullName>
    </submittedName>
</protein>
<evidence type="ECO:0000313" key="3">
    <source>
        <dbReference type="Proteomes" id="UP000593567"/>
    </source>
</evidence>
<dbReference type="Proteomes" id="UP000593567">
    <property type="component" value="Unassembled WGS sequence"/>
</dbReference>
<dbReference type="AlphaFoldDB" id="A0A7J7KPU0"/>
<dbReference type="InterPro" id="IPR035992">
    <property type="entry name" value="Ricin_B-like_lectins"/>
</dbReference>
<dbReference type="PROSITE" id="PS50231">
    <property type="entry name" value="RICIN_B_LECTIN"/>
    <property type="match status" value="1"/>
</dbReference>
<reference evidence="2" key="1">
    <citation type="submission" date="2020-06" db="EMBL/GenBank/DDBJ databases">
        <title>Draft genome of Bugula neritina, a colonial animal packing powerful symbionts and potential medicines.</title>
        <authorList>
            <person name="Rayko M."/>
        </authorList>
    </citation>
    <scope>NUCLEOTIDE SEQUENCE [LARGE SCALE GENOMIC DNA]</scope>
    <source>
        <strain evidence="2">Kwan_BN1</strain>
    </source>
</reference>
<feature type="region of interest" description="Disordered" evidence="1">
    <location>
        <begin position="130"/>
        <end position="152"/>
    </location>
</feature>
<proteinExistence type="predicted"/>
<accession>A0A7J7KPU0</accession>
<name>A0A7J7KPU0_BUGNE</name>
<comment type="caution">
    <text evidence="2">The sequence shown here is derived from an EMBL/GenBank/DDBJ whole genome shotgun (WGS) entry which is preliminary data.</text>
</comment>
<evidence type="ECO:0000256" key="1">
    <source>
        <dbReference type="SAM" id="MobiDB-lite"/>
    </source>
</evidence>
<dbReference type="EMBL" id="VXIV02000165">
    <property type="protein sequence ID" value="KAF6040209.1"/>
    <property type="molecule type" value="Genomic_DNA"/>
</dbReference>
<keyword evidence="3" id="KW-1185">Reference proteome</keyword>
<organism evidence="2 3">
    <name type="scientific">Bugula neritina</name>
    <name type="common">Brown bryozoan</name>
    <name type="synonym">Sertularia neritina</name>
    <dbReference type="NCBI Taxonomy" id="10212"/>
    <lineage>
        <taxon>Eukaryota</taxon>
        <taxon>Metazoa</taxon>
        <taxon>Spiralia</taxon>
        <taxon>Lophotrochozoa</taxon>
        <taxon>Bryozoa</taxon>
        <taxon>Gymnolaemata</taxon>
        <taxon>Cheilostomatida</taxon>
        <taxon>Flustrina</taxon>
        <taxon>Buguloidea</taxon>
        <taxon>Bugulidae</taxon>
        <taxon>Bugula</taxon>
    </lineage>
</organism>
<sequence>MARCDEKKCTLPSNCAESEAVYRPVNGTTCRDCDRCTLFNQRGAADGGNDAVLHQACPDLSRCRQVLLCDEMPSNKTIRIVTNEICKGCAVCRTRQPYCPVIRCPGFWCKKTAMFPTSVNVCSNSPIRKQADGGSDSMTPQEQNVAGPDMRNARDDKTTLAMFSSMTSISTPTTTTTTDISTTAPTPNCDAVVPGWQCPTLSCVLVNIDLLTVDGLECYGCPRCANDLGKKPACPTILCDFVNCGDSEDIASGRKYRETGFYNVSGVMCEGCDKCIDCPPIKCEPLHPECLRYTRRTDRRGCVLCPYCEVWRNNQRPSPTGSSGFIQSISTAKCIQSNGNLTNTEPGLITNICEFDKLLPGSQVWTFTNSGLLQKHNTYPQFFRIKHGRTTKCLDILQNSAQAIGLSTCEPFERKNEAWSRQWWKYEEHAQSNVAMTTQ</sequence>
<dbReference type="SUPFAM" id="SSF50370">
    <property type="entry name" value="Ricin B-like lectins"/>
    <property type="match status" value="1"/>
</dbReference>
<gene>
    <name evidence="2" type="ORF">EB796_001490</name>
</gene>